<dbReference type="PANTHER" id="PTHR20544:SF0">
    <property type="entry name" value="NUCLEOPROTEIN TPR_MLP1 DOMAIN-CONTAINING PROTEIN"/>
    <property type="match status" value="1"/>
</dbReference>
<feature type="compositionally biased region" description="Polar residues" evidence="6">
    <location>
        <begin position="1219"/>
        <end position="1230"/>
    </location>
</feature>
<feature type="coiled-coil region" evidence="5">
    <location>
        <begin position="79"/>
        <end position="152"/>
    </location>
</feature>
<feature type="compositionally biased region" description="Basic and acidic residues" evidence="6">
    <location>
        <begin position="1176"/>
        <end position="1188"/>
    </location>
</feature>
<comment type="caution">
    <text evidence="7">The sequence shown here is derived from an EMBL/GenBank/DDBJ whole genome shotgun (WGS) entry which is preliminary data.</text>
</comment>
<evidence type="ECO:0000256" key="4">
    <source>
        <dbReference type="ARBA" id="ARBA00038123"/>
    </source>
</evidence>
<feature type="coiled-coil region" evidence="5">
    <location>
        <begin position="204"/>
        <end position="238"/>
    </location>
</feature>
<name>A0AAN8J0X0_PATCE</name>
<dbReference type="Proteomes" id="UP001347796">
    <property type="component" value="Unassembled WGS sequence"/>
</dbReference>
<sequence length="1289" mass="149995">MTTNASGQAQQKFTNLRRRLDQLGYRQPLGIESLPLVEKLFADLIHTTESLKNSKLENGKKQVQTQEVDSAVEPYKSDNAKLVKENNEIHLELVKHKEEADSSIREFKALLRKYEHENADLKFLNNQYVHKVRTLEKESKEKSDRIIQLQEKNFHAVVQTPGGRKKTIPFRRQRMEIDTQLPPSDLSNISSVPPQEDPYVADLLMVADKRIADLELEMKNLSDQKDVMDRKVQNFRQQVEGRDAEIDRMSKMLEGGRPNNVVALEARNRSNERMINHLNIQIDMLQQKYREAERKYQDAMVSKDDTDLKMTKIQARNRELELELKDVDRMAKRLQTDKEFVVKTADREMEEAKDELEKSRIELEGMDMTVSQFKAERNRMIKELSELKARIGSTDISSHNLEMLVDKLQEEKRRLTQRNNKLISNEKELVLEIERLKRKNGPTKKSKTPSKLDAFIHSIEEERDYYRDQADTLQRLLRTDGPGTRGKSPIRSRPSSRAGSPARDLSPSKRDGKTSASVSQYETIVRVLEEEKEYYKKEYENLKSSKRSGRSSPTKNVTDESEIGRLTRERDELKNLLDKFERHMSEIQANVRVLTSERDKLNNMYEETKDELMRVRRELVASPKSQKTSLAAQAVLRRVENERDDAITDLRRVVTDRDSLRERLKIATETSLSDRAKLEQKVEDLESTLHTVEAERNELAARMNTLKDDIRNLDEQLKNTTFRLNEASDSASKNKSSSNQMKMLAEEAEKSLEETQRRLNRRESELQTQEERIVSLEERLTETTRSYTITKDEVNQLRNTLGSMDREKDSLQMTVDEKTEKIAQLNNELHDKDRFLSDLKIRVSEIEAQLEHANDSLNMKDRELKSMRRQLDSTGEDLTETSRSKDVAIRENRRLQDDLGVMTKENQKLNQELQDTLEDRENLKIQIQQYILEVKRIEDILAAKEQERSDLLDQYRKLSMEAEQYQTTSHQLESEGSNLRLEIMTKDSELRRLRDKVDNMEREIQEHLHAQQAYEIQVSNLTRSVANLEENLRQTEEDKQNLFADMTAVRELCSRLEGSKETLQRQLTASNLDKEQLQQMIEDLQQEADLLKSQLEAERNSLKSLEEVLQNNREKEFASQLSSQENKAENQMLKDRLSLNDSKIQSQSREVASLRTRNVELEGDVERLRRQLTNERFERERASSELRRSGLNRDLNSSALSHDYSGTIGSTHVPRASSVPVSHTSTTNINRSYSPSITRSRSRSRSPGTSSSRYQSVETSYYSKTNRCISPERSFTLDDDDQTSLKDVL</sequence>
<keyword evidence="2" id="KW-0963">Cytoplasm</keyword>
<dbReference type="PANTHER" id="PTHR20544">
    <property type="entry name" value="CENTROSOMAL PROTEIN CEP135"/>
    <property type="match status" value="1"/>
</dbReference>
<evidence type="ECO:0000313" key="7">
    <source>
        <dbReference type="EMBL" id="KAK6168378.1"/>
    </source>
</evidence>
<comment type="subcellular location">
    <subcellularLocation>
        <location evidence="1">Cytoplasm</location>
        <location evidence="1">Cytoskeleton</location>
        <location evidence="1">Microtubule organizing center</location>
        <location evidence="1">Centrosome</location>
        <location evidence="1">Centriole</location>
    </subcellularLocation>
</comment>
<feature type="region of interest" description="Disordered" evidence="6">
    <location>
        <begin position="476"/>
        <end position="519"/>
    </location>
</feature>
<evidence type="ECO:0000256" key="1">
    <source>
        <dbReference type="ARBA" id="ARBA00004114"/>
    </source>
</evidence>
<feature type="coiled-coil region" evidence="5">
    <location>
        <begin position="675"/>
        <end position="1115"/>
    </location>
</feature>
<keyword evidence="5" id="KW-0175">Coiled coil</keyword>
<evidence type="ECO:0000313" key="8">
    <source>
        <dbReference type="Proteomes" id="UP001347796"/>
    </source>
</evidence>
<proteinExistence type="inferred from homology"/>
<feature type="coiled-coil region" evidence="5">
    <location>
        <begin position="268"/>
        <end position="439"/>
    </location>
</feature>
<dbReference type="InterPro" id="IPR051877">
    <property type="entry name" value="Centriole_BasalBody_StrucProt"/>
</dbReference>
<evidence type="ECO:0000256" key="5">
    <source>
        <dbReference type="SAM" id="Coils"/>
    </source>
</evidence>
<evidence type="ECO:0000256" key="2">
    <source>
        <dbReference type="ARBA" id="ARBA00022490"/>
    </source>
</evidence>
<accession>A0AAN8J0X0</accession>
<reference evidence="7 8" key="1">
    <citation type="submission" date="2024-01" db="EMBL/GenBank/DDBJ databases">
        <title>The genome of the rayed Mediterranean limpet Patella caerulea (Linnaeus, 1758).</title>
        <authorList>
            <person name="Anh-Thu Weber A."/>
            <person name="Halstead-Nussloch G."/>
        </authorList>
    </citation>
    <scope>NUCLEOTIDE SEQUENCE [LARGE SCALE GENOMIC DNA]</scope>
    <source>
        <strain evidence="7">AATW-2023a</strain>
        <tissue evidence="7">Whole specimen</tissue>
    </source>
</reference>
<comment type="similarity">
    <text evidence="4">Belongs to the CEP135/TSGA10 family.</text>
</comment>
<dbReference type="GO" id="GO:0005814">
    <property type="term" value="C:centriole"/>
    <property type="evidence" value="ECO:0007669"/>
    <property type="project" value="UniProtKB-SubCell"/>
</dbReference>
<organism evidence="7 8">
    <name type="scientific">Patella caerulea</name>
    <name type="common">Rayed Mediterranean limpet</name>
    <dbReference type="NCBI Taxonomy" id="87958"/>
    <lineage>
        <taxon>Eukaryota</taxon>
        <taxon>Metazoa</taxon>
        <taxon>Spiralia</taxon>
        <taxon>Lophotrochozoa</taxon>
        <taxon>Mollusca</taxon>
        <taxon>Gastropoda</taxon>
        <taxon>Patellogastropoda</taxon>
        <taxon>Patelloidea</taxon>
        <taxon>Patellidae</taxon>
        <taxon>Patella</taxon>
    </lineage>
</organism>
<dbReference type="EMBL" id="JAZGQO010000016">
    <property type="protein sequence ID" value="KAK6168378.1"/>
    <property type="molecule type" value="Genomic_DNA"/>
</dbReference>
<protein>
    <recommendedName>
        <fullName evidence="9">Centrosomal protein of 135 kDa</fullName>
    </recommendedName>
</protein>
<keyword evidence="8" id="KW-1185">Reference proteome</keyword>
<evidence type="ECO:0000256" key="6">
    <source>
        <dbReference type="SAM" id="MobiDB-lite"/>
    </source>
</evidence>
<gene>
    <name evidence="7" type="ORF">SNE40_020928</name>
</gene>
<keyword evidence="3" id="KW-0206">Cytoskeleton</keyword>
<evidence type="ECO:0000256" key="3">
    <source>
        <dbReference type="ARBA" id="ARBA00023212"/>
    </source>
</evidence>
<feature type="compositionally biased region" description="Low complexity" evidence="6">
    <location>
        <begin position="1231"/>
        <end position="1256"/>
    </location>
</feature>
<evidence type="ECO:0008006" key="9">
    <source>
        <dbReference type="Google" id="ProtNLM"/>
    </source>
</evidence>
<dbReference type="CDD" id="cd22292">
    <property type="entry name" value="cc_Cep135_MBD"/>
    <property type="match status" value="1"/>
</dbReference>
<feature type="compositionally biased region" description="Low complexity" evidence="6">
    <location>
        <begin position="485"/>
        <end position="503"/>
    </location>
</feature>
<feature type="region of interest" description="Disordered" evidence="6">
    <location>
        <begin position="1176"/>
        <end position="1261"/>
    </location>
</feature>
<dbReference type="SUPFAM" id="SSF57997">
    <property type="entry name" value="Tropomyosin"/>
    <property type="match status" value="1"/>
</dbReference>
<feature type="region of interest" description="Disordered" evidence="6">
    <location>
        <begin position="542"/>
        <end position="563"/>
    </location>
</feature>